<proteinExistence type="predicted"/>
<protein>
    <submittedName>
        <fullName evidence="1">Uncharacterized protein</fullName>
    </submittedName>
</protein>
<dbReference type="Proteomes" id="UP000019753">
    <property type="component" value="Unassembled WGS sequence"/>
</dbReference>
<evidence type="ECO:0000313" key="1">
    <source>
        <dbReference type="EMBL" id="EYR63895.1"/>
    </source>
</evidence>
<keyword evidence="2" id="KW-1185">Reference proteome</keyword>
<sequence>MDFWTLGMATSWSRGWVRTAPPRSAGAVLAVHARSGAQDARGEPWRPLSWLSGRWCGAGPSVTVAVTGGSAASPLRGVGWTVRVKWDLTRPVGHCADVRIVSTCPLSATRANPP</sequence>
<accession>A0A021VV38</accession>
<comment type="caution">
    <text evidence="1">The sequence shown here is derived from an EMBL/GenBank/DDBJ whole genome shotgun (WGS) entry which is preliminary data.</text>
</comment>
<dbReference type="AlphaFoldDB" id="A0A021VV38"/>
<reference evidence="1 2" key="1">
    <citation type="submission" date="2014-01" db="EMBL/GenBank/DDBJ databases">
        <title>Actinotalea ferrariae CF5-4.</title>
        <authorList>
            <person name="Chen F."/>
            <person name="Li Y."/>
            <person name="Wang G."/>
        </authorList>
    </citation>
    <scope>NUCLEOTIDE SEQUENCE [LARGE SCALE GENOMIC DNA]</scope>
    <source>
        <strain evidence="1 2">CF5-4</strain>
    </source>
</reference>
<organism evidence="1 2">
    <name type="scientific">Actinotalea ferrariae CF5-4</name>
    <dbReference type="NCBI Taxonomy" id="948458"/>
    <lineage>
        <taxon>Bacteria</taxon>
        <taxon>Bacillati</taxon>
        <taxon>Actinomycetota</taxon>
        <taxon>Actinomycetes</taxon>
        <taxon>Micrococcales</taxon>
        <taxon>Cellulomonadaceae</taxon>
        <taxon>Actinotalea</taxon>
    </lineage>
</organism>
<gene>
    <name evidence="1" type="ORF">N866_17365</name>
</gene>
<name>A0A021VV38_9CELL</name>
<dbReference type="EMBL" id="AXCW01000061">
    <property type="protein sequence ID" value="EYR63895.1"/>
    <property type="molecule type" value="Genomic_DNA"/>
</dbReference>
<evidence type="ECO:0000313" key="2">
    <source>
        <dbReference type="Proteomes" id="UP000019753"/>
    </source>
</evidence>